<feature type="domain" description="PPIase FKBP-type" evidence="7">
    <location>
        <begin position="79"/>
        <end position="164"/>
    </location>
</feature>
<organism evidence="8 9">
    <name type="scientific">Solitalea canadensis (strain ATCC 29591 / DSM 3403 / JCM 21819 / LMG 8368 / NBRC 15130 / NCIMB 12057 / USAM 9D)</name>
    <name type="common">Flexibacter canadensis</name>
    <dbReference type="NCBI Taxonomy" id="929556"/>
    <lineage>
        <taxon>Bacteria</taxon>
        <taxon>Pseudomonadati</taxon>
        <taxon>Bacteroidota</taxon>
        <taxon>Sphingobacteriia</taxon>
        <taxon>Sphingobacteriales</taxon>
        <taxon>Sphingobacteriaceae</taxon>
        <taxon>Solitalea</taxon>
    </lineage>
</organism>
<dbReference type="STRING" id="929556.Solca_3139"/>
<name>H8KNL9_SOLCM</name>
<dbReference type="Pfam" id="PF00254">
    <property type="entry name" value="FKBP_C"/>
    <property type="match status" value="1"/>
</dbReference>
<evidence type="ECO:0000313" key="9">
    <source>
        <dbReference type="Proteomes" id="UP000007590"/>
    </source>
</evidence>
<comment type="similarity">
    <text evidence="2 6">Belongs to the FKBP-type PPIase family.</text>
</comment>
<keyword evidence="4 5" id="KW-0413">Isomerase</keyword>
<keyword evidence="3 5" id="KW-0697">Rotamase</keyword>
<comment type="catalytic activity">
    <reaction evidence="1 5 6">
        <text>[protein]-peptidylproline (omega=180) = [protein]-peptidylproline (omega=0)</text>
        <dbReference type="Rhea" id="RHEA:16237"/>
        <dbReference type="Rhea" id="RHEA-COMP:10747"/>
        <dbReference type="Rhea" id="RHEA-COMP:10748"/>
        <dbReference type="ChEBI" id="CHEBI:83833"/>
        <dbReference type="ChEBI" id="CHEBI:83834"/>
        <dbReference type="EC" id="5.2.1.8"/>
    </reaction>
</comment>
<dbReference type="OrthoDB" id="669809at2"/>
<evidence type="ECO:0000256" key="1">
    <source>
        <dbReference type="ARBA" id="ARBA00000971"/>
    </source>
</evidence>
<dbReference type="PROSITE" id="PS50059">
    <property type="entry name" value="FKBP_PPIASE"/>
    <property type="match status" value="1"/>
</dbReference>
<evidence type="ECO:0000313" key="8">
    <source>
        <dbReference type="EMBL" id="AFD08152.1"/>
    </source>
</evidence>
<proteinExistence type="inferred from homology"/>
<dbReference type="SUPFAM" id="SSF54534">
    <property type="entry name" value="FKBP-like"/>
    <property type="match status" value="1"/>
</dbReference>
<dbReference type="RefSeq" id="WP_014681377.1">
    <property type="nucleotide sequence ID" value="NC_017770.1"/>
</dbReference>
<evidence type="ECO:0000256" key="4">
    <source>
        <dbReference type="ARBA" id="ARBA00023235"/>
    </source>
</evidence>
<dbReference type="Proteomes" id="UP000007590">
    <property type="component" value="Chromosome"/>
</dbReference>
<dbReference type="KEGG" id="scn:Solca_3139"/>
<dbReference type="EC" id="5.2.1.8" evidence="6"/>
<dbReference type="InterPro" id="IPR001179">
    <property type="entry name" value="PPIase_FKBP_dom"/>
</dbReference>
<dbReference type="GO" id="GO:0003755">
    <property type="term" value="F:peptidyl-prolyl cis-trans isomerase activity"/>
    <property type="evidence" value="ECO:0007669"/>
    <property type="project" value="UniProtKB-UniRule"/>
</dbReference>
<dbReference type="AlphaFoldDB" id="H8KNL9"/>
<evidence type="ECO:0000256" key="6">
    <source>
        <dbReference type="RuleBase" id="RU003915"/>
    </source>
</evidence>
<evidence type="ECO:0000256" key="5">
    <source>
        <dbReference type="PROSITE-ProRule" id="PRU00277"/>
    </source>
</evidence>
<dbReference type="PANTHER" id="PTHR43811">
    <property type="entry name" value="FKBP-TYPE PEPTIDYL-PROLYL CIS-TRANS ISOMERASE FKPA"/>
    <property type="match status" value="1"/>
</dbReference>
<protein>
    <recommendedName>
        <fullName evidence="6">Peptidyl-prolyl cis-trans isomerase</fullName>
        <ecNumber evidence="6">5.2.1.8</ecNumber>
    </recommendedName>
</protein>
<dbReference type="InterPro" id="IPR046357">
    <property type="entry name" value="PPIase_dom_sf"/>
</dbReference>
<sequence length="166" mass="17892">MKKLFPIFLVAAGLFLSFCGKDPYAPICSNEYSAAQDSADRKAIREFVARKGMTGVKTTSSGLSYFIYEEGEGQSPRPTSVVRVDYRGSMVSDTTGKAFDSSGVHTALGLNQVIKGWTEGLQLIKAGGRIRLMIPSHLAYGSCGSGSIPPNTPLVFDVRLVEIAKY</sequence>
<accession>H8KNL9</accession>
<dbReference type="EMBL" id="CP003349">
    <property type="protein sequence ID" value="AFD08152.1"/>
    <property type="molecule type" value="Genomic_DNA"/>
</dbReference>
<dbReference type="Gene3D" id="3.10.50.40">
    <property type="match status" value="1"/>
</dbReference>
<dbReference type="eggNOG" id="COG0545">
    <property type="taxonomic scope" value="Bacteria"/>
</dbReference>
<dbReference type="PANTHER" id="PTHR43811:SF19">
    <property type="entry name" value="39 KDA FK506-BINDING NUCLEAR PROTEIN"/>
    <property type="match status" value="1"/>
</dbReference>
<evidence type="ECO:0000259" key="7">
    <source>
        <dbReference type="PROSITE" id="PS50059"/>
    </source>
</evidence>
<reference evidence="8" key="1">
    <citation type="submission" date="2012-02" db="EMBL/GenBank/DDBJ databases">
        <title>The complete genome of Solitalea canadensis DSM 3403.</title>
        <authorList>
            <consortium name="US DOE Joint Genome Institute (JGI-PGF)"/>
            <person name="Lucas S."/>
            <person name="Copeland A."/>
            <person name="Lapidus A."/>
            <person name="Glavina del Rio T."/>
            <person name="Dalin E."/>
            <person name="Tice H."/>
            <person name="Bruce D."/>
            <person name="Goodwin L."/>
            <person name="Pitluck S."/>
            <person name="Peters L."/>
            <person name="Ovchinnikova G."/>
            <person name="Lu M."/>
            <person name="Kyrpides N."/>
            <person name="Mavromatis K."/>
            <person name="Ivanova N."/>
            <person name="Brettin T."/>
            <person name="Detter J.C."/>
            <person name="Han C."/>
            <person name="Larimer F."/>
            <person name="Land M."/>
            <person name="Hauser L."/>
            <person name="Markowitz V."/>
            <person name="Cheng J.-F."/>
            <person name="Hugenholtz P."/>
            <person name="Woyke T."/>
            <person name="Wu D."/>
            <person name="Spring S."/>
            <person name="Schroeder M."/>
            <person name="Kopitz M."/>
            <person name="Brambilla E."/>
            <person name="Klenk H.-P."/>
            <person name="Eisen J.A."/>
        </authorList>
    </citation>
    <scope>NUCLEOTIDE SEQUENCE</scope>
    <source>
        <strain evidence="8">DSM 3403</strain>
    </source>
</reference>
<evidence type="ECO:0000256" key="3">
    <source>
        <dbReference type="ARBA" id="ARBA00023110"/>
    </source>
</evidence>
<dbReference type="HOGENOM" id="CLU_013615_7_2_10"/>
<keyword evidence="9" id="KW-1185">Reference proteome</keyword>
<evidence type="ECO:0000256" key="2">
    <source>
        <dbReference type="ARBA" id="ARBA00006577"/>
    </source>
</evidence>
<gene>
    <name evidence="8" type="ordered locus">Solca_3139</name>
</gene>